<dbReference type="KEGG" id="serj:SGUI_3212"/>
<gene>
    <name evidence="2" type="ORF">SGUI_3212</name>
</gene>
<name>A0A1B1NGQ9_9MICO</name>
<dbReference type="Proteomes" id="UP000092482">
    <property type="component" value="Chromosome"/>
</dbReference>
<protein>
    <recommendedName>
        <fullName evidence="4">DUF3224 domain-containing protein</fullName>
    </recommendedName>
</protein>
<dbReference type="SUPFAM" id="SSF159238">
    <property type="entry name" value="SO1590-like"/>
    <property type="match status" value="1"/>
</dbReference>
<evidence type="ECO:0000313" key="2">
    <source>
        <dbReference type="EMBL" id="ANS80608.1"/>
    </source>
</evidence>
<dbReference type="InterPro" id="IPR023159">
    <property type="entry name" value="SO1590-like_sf"/>
</dbReference>
<organism evidence="2 3">
    <name type="scientific">Serinicoccus hydrothermalis</name>
    <dbReference type="NCBI Taxonomy" id="1758689"/>
    <lineage>
        <taxon>Bacteria</taxon>
        <taxon>Bacillati</taxon>
        <taxon>Actinomycetota</taxon>
        <taxon>Actinomycetes</taxon>
        <taxon>Micrococcales</taxon>
        <taxon>Ornithinimicrobiaceae</taxon>
        <taxon>Serinicoccus</taxon>
    </lineage>
</organism>
<evidence type="ECO:0000256" key="1">
    <source>
        <dbReference type="SAM" id="MobiDB-lite"/>
    </source>
</evidence>
<evidence type="ECO:0000313" key="3">
    <source>
        <dbReference type="Proteomes" id="UP000092482"/>
    </source>
</evidence>
<accession>A0A1B1NGQ9</accession>
<evidence type="ECO:0008006" key="4">
    <source>
        <dbReference type="Google" id="ProtNLM"/>
    </source>
</evidence>
<dbReference type="OrthoDB" id="882224at2"/>
<dbReference type="EMBL" id="CP014989">
    <property type="protein sequence ID" value="ANS80608.1"/>
    <property type="molecule type" value="Genomic_DNA"/>
</dbReference>
<dbReference type="AlphaFoldDB" id="A0A1B1NGQ9"/>
<dbReference type="PATRIC" id="fig|1758689.4.peg.3353"/>
<keyword evidence="3" id="KW-1185">Reference proteome</keyword>
<dbReference type="InterPro" id="IPR021607">
    <property type="entry name" value="DUF3224"/>
</dbReference>
<dbReference type="RefSeq" id="WP_066642105.1">
    <property type="nucleotide sequence ID" value="NZ_CP014989.1"/>
</dbReference>
<proteinExistence type="predicted"/>
<dbReference type="Pfam" id="PF11528">
    <property type="entry name" value="DUF3224"/>
    <property type="match status" value="1"/>
</dbReference>
<reference evidence="2 3" key="1">
    <citation type="submission" date="2016-03" db="EMBL/GenBank/DDBJ databases">
        <title>Shallow-sea hydrothermal system.</title>
        <authorList>
            <person name="Tang K."/>
        </authorList>
    </citation>
    <scope>NUCLEOTIDE SEQUENCE [LARGE SCALE GENOMIC DNA]</scope>
    <source>
        <strain evidence="2 3">JLT9</strain>
    </source>
</reference>
<dbReference type="Gene3D" id="2.40.350.10">
    <property type="entry name" value="SO1590-like"/>
    <property type="match status" value="1"/>
</dbReference>
<sequence>MTPGPENAVEAAFEILDWQEETYDEPGEGPKLTRVTLTKRYSGEIEGDGVAHLLTTQGEAGAGYVASERIVGTLAGRQGSFVIQHGGLADGDLEAGTADQSTWGSVVPGSGTGDLTGLRGEAEEVQHGVLSLRYSGLS</sequence>
<feature type="region of interest" description="Disordered" evidence="1">
    <location>
        <begin position="93"/>
        <end position="117"/>
    </location>
</feature>